<gene>
    <name evidence="1" type="ORF">BDM02DRAFT_3134924</name>
</gene>
<dbReference type="Proteomes" id="UP000886501">
    <property type="component" value="Unassembled WGS sequence"/>
</dbReference>
<reference evidence="1" key="2">
    <citation type="journal article" date="2020" name="Nat. Commun.">
        <title>Large-scale genome sequencing of mycorrhizal fungi provides insights into the early evolution of symbiotic traits.</title>
        <authorList>
            <person name="Miyauchi S."/>
            <person name="Kiss E."/>
            <person name="Kuo A."/>
            <person name="Drula E."/>
            <person name="Kohler A."/>
            <person name="Sanchez-Garcia M."/>
            <person name="Morin E."/>
            <person name="Andreopoulos B."/>
            <person name="Barry K.W."/>
            <person name="Bonito G."/>
            <person name="Buee M."/>
            <person name="Carver A."/>
            <person name="Chen C."/>
            <person name="Cichocki N."/>
            <person name="Clum A."/>
            <person name="Culley D."/>
            <person name="Crous P.W."/>
            <person name="Fauchery L."/>
            <person name="Girlanda M."/>
            <person name="Hayes R.D."/>
            <person name="Keri Z."/>
            <person name="LaButti K."/>
            <person name="Lipzen A."/>
            <person name="Lombard V."/>
            <person name="Magnuson J."/>
            <person name="Maillard F."/>
            <person name="Murat C."/>
            <person name="Nolan M."/>
            <person name="Ohm R.A."/>
            <person name="Pangilinan J."/>
            <person name="Pereira M.F."/>
            <person name="Perotto S."/>
            <person name="Peter M."/>
            <person name="Pfister S."/>
            <person name="Riley R."/>
            <person name="Sitrit Y."/>
            <person name="Stielow J.B."/>
            <person name="Szollosi G."/>
            <person name="Zifcakova L."/>
            <person name="Stursova M."/>
            <person name="Spatafora J.W."/>
            <person name="Tedersoo L."/>
            <person name="Vaario L.M."/>
            <person name="Yamada A."/>
            <person name="Yan M."/>
            <person name="Wang P."/>
            <person name="Xu J."/>
            <person name="Bruns T."/>
            <person name="Baldrian P."/>
            <person name="Vilgalys R."/>
            <person name="Dunand C."/>
            <person name="Henrissat B."/>
            <person name="Grigoriev I.V."/>
            <person name="Hibbett D."/>
            <person name="Nagy L.G."/>
            <person name="Martin F.M."/>
        </authorList>
    </citation>
    <scope>NUCLEOTIDE SEQUENCE</scope>
    <source>
        <strain evidence="1">P2</strain>
    </source>
</reference>
<accession>A0ACB6ZW40</accession>
<name>A0ACB6ZW40_THEGA</name>
<evidence type="ECO:0000313" key="1">
    <source>
        <dbReference type="EMBL" id="KAF9653528.1"/>
    </source>
</evidence>
<proteinExistence type="predicted"/>
<evidence type="ECO:0000313" key="2">
    <source>
        <dbReference type="Proteomes" id="UP000886501"/>
    </source>
</evidence>
<reference evidence="1" key="1">
    <citation type="submission" date="2019-10" db="EMBL/GenBank/DDBJ databases">
        <authorList>
            <consortium name="DOE Joint Genome Institute"/>
            <person name="Kuo A."/>
            <person name="Miyauchi S."/>
            <person name="Kiss E."/>
            <person name="Drula E."/>
            <person name="Kohler A."/>
            <person name="Sanchez-Garcia M."/>
            <person name="Andreopoulos B."/>
            <person name="Barry K.W."/>
            <person name="Bonito G."/>
            <person name="Buee M."/>
            <person name="Carver A."/>
            <person name="Chen C."/>
            <person name="Cichocki N."/>
            <person name="Clum A."/>
            <person name="Culley D."/>
            <person name="Crous P.W."/>
            <person name="Fauchery L."/>
            <person name="Girlanda M."/>
            <person name="Hayes R."/>
            <person name="Keri Z."/>
            <person name="Labutti K."/>
            <person name="Lipzen A."/>
            <person name="Lombard V."/>
            <person name="Magnuson J."/>
            <person name="Maillard F."/>
            <person name="Morin E."/>
            <person name="Murat C."/>
            <person name="Nolan M."/>
            <person name="Ohm R."/>
            <person name="Pangilinan J."/>
            <person name="Pereira M."/>
            <person name="Perotto S."/>
            <person name="Peter M."/>
            <person name="Riley R."/>
            <person name="Sitrit Y."/>
            <person name="Stielow B."/>
            <person name="Szollosi G."/>
            <person name="Zifcakova L."/>
            <person name="Stursova M."/>
            <person name="Spatafora J.W."/>
            <person name="Tedersoo L."/>
            <person name="Vaario L.-M."/>
            <person name="Yamada A."/>
            <person name="Yan M."/>
            <person name="Wang P."/>
            <person name="Xu J."/>
            <person name="Bruns T."/>
            <person name="Baldrian P."/>
            <person name="Vilgalys R."/>
            <person name="Henrissat B."/>
            <person name="Grigoriev I.V."/>
            <person name="Hibbett D."/>
            <person name="Nagy L.G."/>
            <person name="Martin F.M."/>
        </authorList>
    </citation>
    <scope>NUCLEOTIDE SEQUENCE</scope>
    <source>
        <strain evidence="1">P2</strain>
    </source>
</reference>
<protein>
    <submittedName>
        <fullName evidence="1">DUF221-domain-containing protein</fullName>
    </submittedName>
</protein>
<sequence>MSDPSNAKSQSTSQFVTALVFNSAAFGIQVVAFTLVRPYFRAIYEPRSYIPPESKRAPRLSQSVFAWPLAIWRADIEDIKRLNGLDAYFFVRFLRMMALMFLPIWFITWAVLIPVTTVNTQVPGLSGLDRFTFGNVENTKQNRYAAHIILAWLLTFWVWYLIRREMSHFVTVRQQYLISKDHSTSAQASTILVTGVPRRYLNERALAKLYSHLPGGVRKVWLNRDLKNMPDVYKDRLNACDKLESAETALLKTAAKIQAQKNKKLGKDADVPANVQSKDSLNAERDLSLTDKLVPRDQRPTHRLPVGFLPFGLPFIGQKVDTIDWTKEDIERTNNVLTKMQKVLAKEVSSMTRSSRLFNMSLHEMAKELETQTYPPLNSAFILFNNQMAAHMAAQLLTHHEPYRMAKKYIDVAPQDIVWDNLSMNPYEAQVRTLISYGITAALIILWAFPVAFIGTLSNVPKLCSTYTWLRWLCGLPVVSGIIGGILPPVLLAVLMAVLPIILRILARFEGIPKHTDIELSLMTRYFIFQVIHSFLIVTLSSGIIAALPDLANNLSSVATLLARNLPLASNFFLTFVILQGLTATASGLLTLVPLIIYYVKLIILGSTPRSIFTIKYTMRNVAWGTLFPTITLLVVICLGYMLISPIINGLACFTFFLFYQVWKYLFTWQLDQSPTSETGGLFFPKAIQHIFVGMYVQHLCLAALFFLARDENKRASAIPMGALMVVLIFLTACFNLLIANSYGPLKFALPLSLADKTYDANQPNQGEEDFEPEPSAESAPGPRTSQDAGRLESGGVTSIPVEAKPKDKEAEEDEELHDFNIEGPKDFNHPASVETQRIIWVPDDELGIGRVEVEDMKRRGVQASLDKVEMDEMGKIKITGPPPGGPEINVE</sequence>
<keyword evidence="2" id="KW-1185">Reference proteome</keyword>
<dbReference type="EMBL" id="MU117963">
    <property type="protein sequence ID" value="KAF9653528.1"/>
    <property type="molecule type" value="Genomic_DNA"/>
</dbReference>
<comment type="caution">
    <text evidence="1">The sequence shown here is derived from an EMBL/GenBank/DDBJ whole genome shotgun (WGS) entry which is preliminary data.</text>
</comment>
<organism evidence="1 2">
    <name type="scientific">Thelephora ganbajun</name>
    <name type="common">Ganba fungus</name>
    <dbReference type="NCBI Taxonomy" id="370292"/>
    <lineage>
        <taxon>Eukaryota</taxon>
        <taxon>Fungi</taxon>
        <taxon>Dikarya</taxon>
        <taxon>Basidiomycota</taxon>
        <taxon>Agaricomycotina</taxon>
        <taxon>Agaricomycetes</taxon>
        <taxon>Thelephorales</taxon>
        <taxon>Thelephoraceae</taxon>
        <taxon>Thelephora</taxon>
    </lineage>
</organism>